<organism evidence="2">
    <name type="scientific">viral metagenome</name>
    <dbReference type="NCBI Taxonomy" id="1070528"/>
    <lineage>
        <taxon>unclassified sequences</taxon>
        <taxon>metagenomes</taxon>
        <taxon>organismal metagenomes</taxon>
    </lineage>
</organism>
<evidence type="ECO:0000313" key="2">
    <source>
        <dbReference type="EMBL" id="QJA82389.1"/>
    </source>
</evidence>
<proteinExistence type="predicted"/>
<dbReference type="EMBL" id="MT142486">
    <property type="protein sequence ID" value="QJA82389.1"/>
    <property type="molecule type" value="Genomic_DNA"/>
</dbReference>
<protein>
    <submittedName>
        <fullName evidence="2">Putative capsid protein</fullName>
    </submittedName>
</protein>
<gene>
    <name evidence="2" type="ORF">MM415A00409_0015</name>
    <name evidence="1" type="ORF">MM415B00536_0033</name>
</gene>
<accession>A0A6M3KK16</accession>
<reference evidence="2" key="1">
    <citation type="submission" date="2020-03" db="EMBL/GenBank/DDBJ databases">
        <title>The deep terrestrial virosphere.</title>
        <authorList>
            <person name="Holmfeldt K."/>
            <person name="Nilsson E."/>
            <person name="Simone D."/>
            <person name="Lopez-Fernandez M."/>
            <person name="Wu X."/>
            <person name="de Brujin I."/>
            <person name="Lundin D."/>
            <person name="Andersson A."/>
            <person name="Bertilsson S."/>
            <person name="Dopson M."/>
        </authorList>
    </citation>
    <scope>NUCLEOTIDE SEQUENCE</scope>
    <source>
        <strain evidence="2">MM415A00409</strain>
        <strain evidence="1">MM415B00536</strain>
    </source>
</reference>
<dbReference type="AlphaFoldDB" id="A0A6M3KK16"/>
<dbReference type="NCBIfam" id="NF045672">
    <property type="entry name" value="MCP_gp7_epsi_15"/>
    <property type="match status" value="1"/>
</dbReference>
<evidence type="ECO:0000313" key="1">
    <source>
        <dbReference type="EMBL" id="QJA64132.1"/>
    </source>
</evidence>
<sequence>MAFSLAEFAKIEKDTLRKSVLDTLVMEIVMGDAIPWETIGKMSTTVVRYQDLPSIGFRKLNEGYAEGAGHLEQSVENIALMGVYLDTDKVLARSKNTIADARAIQQTMGLKGMAYKFNDKFFNGNPLSDPEEFKGLSKRIDDLYTEGFTGQYIDNAGTAGDGILLSSTERHNFLDHLDQLIYAIKGHKPDALYMNSDCLLALRSLLRREQLLMTTKDQFDRVVDMYGSIPMKDVGVGADQITEIITSTETLEDAGAAESTSIYAVRYGIGEFMWGIQVYPLETDDKGLLDDKPVYRTEVDWPLGLAIADPYSVARLYAIIPNAST</sequence>
<name>A0A6M3KK16_9ZZZZ</name>
<dbReference type="Pfam" id="PF20911">
    <property type="entry name" value="GP7"/>
    <property type="match status" value="1"/>
</dbReference>
<dbReference type="EMBL" id="MT141513">
    <property type="protein sequence ID" value="QJA64132.1"/>
    <property type="molecule type" value="Genomic_DNA"/>
</dbReference>
<dbReference type="InterPro" id="IPR048813">
    <property type="entry name" value="GP7-like"/>
</dbReference>